<gene>
    <name evidence="1" type="ORF">FWK35_00025636</name>
</gene>
<reference evidence="1 2" key="1">
    <citation type="submission" date="2019-08" db="EMBL/GenBank/DDBJ databases">
        <title>Whole genome of Aphis craccivora.</title>
        <authorList>
            <person name="Voronova N.V."/>
            <person name="Shulinski R.S."/>
            <person name="Bandarenka Y.V."/>
            <person name="Zhorov D.G."/>
            <person name="Warner D."/>
        </authorList>
    </citation>
    <scope>NUCLEOTIDE SEQUENCE [LARGE SCALE GENOMIC DNA]</scope>
    <source>
        <strain evidence="1">180601</strain>
        <tissue evidence="1">Whole Body</tissue>
    </source>
</reference>
<proteinExistence type="predicted"/>
<keyword evidence="2" id="KW-1185">Reference proteome</keyword>
<accession>A0A6G0W4G7</accession>
<evidence type="ECO:0000313" key="2">
    <source>
        <dbReference type="Proteomes" id="UP000478052"/>
    </source>
</evidence>
<comment type="caution">
    <text evidence="1">The sequence shown here is derived from an EMBL/GenBank/DDBJ whole genome shotgun (WGS) entry which is preliminary data.</text>
</comment>
<dbReference type="EMBL" id="VUJU01009121">
    <property type="protein sequence ID" value="KAF0721880.1"/>
    <property type="molecule type" value="Genomic_DNA"/>
</dbReference>
<name>A0A6G0W4G7_APHCR</name>
<dbReference type="OrthoDB" id="6619368at2759"/>
<protein>
    <submittedName>
        <fullName evidence="1">Uncharacterized protein</fullName>
    </submittedName>
</protein>
<sequence>MKPCKQFSGLPGFTTRVQNRFDSLNQYPNLNFGNVSVSDSCVTNICNIIFNKENDNGLKKSITNAINRSTSSLHKHITSMNNTDLCNVSEMNNTIIKCIENCNYTSIAANHVNRIKLYRKCKKHFDMSWCNPSDYTDIMNSNSVYFNENSSIENCTSYSDHTELELVHKDHVSLEYTSVSPQSNCSWMIGNPLIP</sequence>
<dbReference type="Proteomes" id="UP000478052">
    <property type="component" value="Unassembled WGS sequence"/>
</dbReference>
<feature type="non-terminal residue" evidence="1">
    <location>
        <position position="195"/>
    </location>
</feature>
<evidence type="ECO:0000313" key="1">
    <source>
        <dbReference type="EMBL" id="KAF0721880.1"/>
    </source>
</evidence>
<organism evidence="1 2">
    <name type="scientific">Aphis craccivora</name>
    <name type="common">Cowpea aphid</name>
    <dbReference type="NCBI Taxonomy" id="307492"/>
    <lineage>
        <taxon>Eukaryota</taxon>
        <taxon>Metazoa</taxon>
        <taxon>Ecdysozoa</taxon>
        <taxon>Arthropoda</taxon>
        <taxon>Hexapoda</taxon>
        <taxon>Insecta</taxon>
        <taxon>Pterygota</taxon>
        <taxon>Neoptera</taxon>
        <taxon>Paraneoptera</taxon>
        <taxon>Hemiptera</taxon>
        <taxon>Sternorrhyncha</taxon>
        <taxon>Aphidomorpha</taxon>
        <taxon>Aphidoidea</taxon>
        <taxon>Aphididae</taxon>
        <taxon>Aphidini</taxon>
        <taxon>Aphis</taxon>
        <taxon>Aphis</taxon>
    </lineage>
</organism>
<dbReference type="AlphaFoldDB" id="A0A6G0W4G7"/>